<dbReference type="PANTHER" id="PTHR12899">
    <property type="entry name" value="39S RIBOSOMAL PROTEIN L18, MITOCHONDRIAL"/>
    <property type="match status" value="1"/>
</dbReference>
<dbReference type="GO" id="GO:0005840">
    <property type="term" value="C:ribosome"/>
    <property type="evidence" value="ECO:0007669"/>
    <property type="project" value="UniProtKB-KW"/>
</dbReference>
<reference evidence="10" key="2">
    <citation type="submission" date="2025-08" db="UniProtKB">
        <authorList>
            <consortium name="RefSeq"/>
        </authorList>
    </citation>
    <scope>IDENTIFICATION</scope>
    <source>
        <strain evidence="10">S238N-H82</strain>
        <tissue evidence="10">Testes</tissue>
    </source>
</reference>
<dbReference type="FunFam" id="3.30.420.80:FF:000005">
    <property type="entry name" value="39S ribosomal protein L18, mitochondrial"/>
    <property type="match status" value="1"/>
</dbReference>
<dbReference type="GO" id="GO:0006412">
    <property type="term" value="P:translation"/>
    <property type="evidence" value="ECO:0007669"/>
    <property type="project" value="InterPro"/>
</dbReference>
<dbReference type="GO" id="GO:0005743">
    <property type="term" value="C:mitochondrial inner membrane"/>
    <property type="evidence" value="ECO:0007669"/>
    <property type="project" value="UniProtKB-ARBA"/>
</dbReference>
<evidence type="ECO:0000256" key="3">
    <source>
        <dbReference type="ARBA" id="ARBA00022980"/>
    </source>
</evidence>
<evidence type="ECO:0000256" key="1">
    <source>
        <dbReference type="ARBA" id="ARBA00004173"/>
    </source>
</evidence>
<dbReference type="GeneID" id="118425506"/>
<keyword evidence="3" id="KW-0689">Ribosomal protein</keyword>
<keyword evidence="4" id="KW-0496">Mitochondrion</keyword>
<evidence type="ECO:0000256" key="5">
    <source>
        <dbReference type="ARBA" id="ARBA00023274"/>
    </source>
</evidence>
<dbReference type="AlphaFoldDB" id="A0A9J7N5G4"/>
<dbReference type="InterPro" id="IPR005484">
    <property type="entry name" value="Ribosomal_uL18_bac/plant/anim"/>
</dbReference>
<comment type="function">
    <text evidence="6">Together with thiosulfate sulfurtransferase (TST), acts as a mitochondrial import factor for the cytosolic 5S rRNA. The precursor form shows RNA chaperone activity; is able to fold the 5S rRNA into an import-competent conformation that is recognized by rhodanese (TST). Both the cytoplasmic and mitochondrial forms are able to bind to the helix IV-loop D in the gamma domain of the 5S rRNA.</text>
</comment>
<evidence type="ECO:0000256" key="7">
    <source>
        <dbReference type="ARBA" id="ARBA00069051"/>
    </source>
</evidence>
<keyword evidence="9" id="KW-1185">Reference proteome</keyword>
<comment type="subcellular location">
    <subcellularLocation>
        <location evidence="1">Mitochondrion</location>
    </subcellularLocation>
</comment>
<name>A0A9J7N5G4_BRAFL</name>
<gene>
    <name evidence="10" type="primary">LOC118425506</name>
</gene>
<dbReference type="SUPFAM" id="SSF53137">
    <property type="entry name" value="Translational machinery components"/>
    <property type="match status" value="1"/>
</dbReference>
<dbReference type="Gene3D" id="3.30.420.80">
    <property type="entry name" value="Ribosomal protein S11"/>
    <property type="match status" value="1"/>
</dbReference>
<dbReference type="GO" id="GO:0003735">
    <property type="term" value="F:structural constituent of ribosome"/>
    <property type="evidence" value="ECO:0007669"/>
    <property type="project" value="InterPro"/>
</dbReference>
<dbReference type="CDD" id="cd00432">
    <property type="entry name" value="Ribosomal_L18_L5e"/>
    <property type="match status" value="1"/>
</dbReference>
<dbReference type="Proteomes" id="UP000001554">
    <property type="component" value="Chromosome 11"/>
</dbReference>
<dbReference type="InterPro" id="IPR057268">
    <property type="entry name" value="Ribosomal_L18"/>
</dbReference>
<evidence type="ECO:0000256" key="6">
    <source>
        <dbReference type="ARBA" id="ARBA00059887"/>
    </source>
</evidence>
<evidence type="ECO:0000256" key="4">
    <source>
        <dbReference type="ARBA" id="ARBA00023128"/>
    </source>
</evidence>
<accession>A0A9J7N5G4</accession>
<protein>
    <recommendedName>
        <fullName evidence="7">Large ribosomal subunit protein uL18m</fullName>
    </recommendedName>
    <alternativeName>
        <fullName evidence="8">39S ribosomal protein L18, mitochondrial</fullName>
    </alternativeName>
</protein>
<dbReference type="OrthoDB" id="1932324at2759"/>
<dbReference type="PANTHER" id="PTHR12899:SF3">
    <property type="entry name" value="LARGE RIBOSOMAL SUBUNIT PROTEIN UL18M"/>
    <property type="match status" value="1"/>
</dbReference>
<evidence type="ECO:0000313" key="9">
    <source>
        <dbReference type="Proteomes" id="UP000001554"/>
    </source>
</evidence>
<organism evidence="9 10">
    <name type="scientific">Branchiostoma floridae</name>
    <name type="common">Florida lancelet</name>
    <name type="synonym">Amphioxus</name>
    <dbReference type="NCBI Taxonomy" id="7739"/>
    <lineage>
        <taxon>Eukaryota</taxon>
        <taxon>Metazoa</taxon>
        <taxon>Chordata</taxon>
        <taxon>Cephalochordata</taxon>
        <taxon>Leptocardii</taxon>
        <taxon>Amphioxiformes</taxon>
        <taxon>Branchiostomatidae</taxon>
        <taxon>Branchiostoma</taxon>
    </lineage>
</organism>
<evidence type="ECO:0000256" key="8">
    <source>
        <dbReference type="ARBA" id="ARBA00082661"/>
    </source>
</evidence>
<keyword evidence="5" id="KW-0687">Ribonucleoprotein</keyword>
<sequence length="237" mass="27091">MSACVNFVRSSFLRPACPSSLAVRSATVFRQVLSSDGLQSSQHHCSTLRPTAATAVRSLATQTPDHGVPDTEDNDIINPNFINRNPRNLERMGLGRKERGWKTTWPKKECWHRCHFVKSKRYVTGYVQHHNGHIVASASSFEWPIRKHLYSTSDVSAAENIGHVLAQRCLEAGIHFMEFDDVPHKLESETVQRFQQAMVDGGINLSEPRRIYEHKHLFKETDYDAEDYNMKEAEIEQ</sequence>
<proteinExistence type="inferred from homology"/>
<reference evidence="9" key="1">
    <citation type="journal article" date="2020" name="Nat. Ecol. Evol.">
        <title>Deeply conserved synteny resolves early events in vertebrate evolution.</title>
        <authorList>
            <person name="Simakov O."/>
            <person name="Marletaz F."/>
            <person name="Yue J.X."/>
            <person name="O'Connell B."/>
            <person name="Jenkins J."/>
            <person name="Brandt A."/>
            <person name="Calef R."/>
            <person name="Tung C.H."/>
            <person name="Huang T.K."/>
            <person name="Schmutz J."/>
            <person name="Satoh N."/>
            <person name="Yu J.K."/>
            <person name="Putnam N.H."/>
            <person name="Green R.E."/>
            <person name="Rokhsar D.S."/>
        </authorList>
    </citation>
    <scope>NUCLEOTIDE SEQUENCE [LARGE SCALE GENOMIC DNA]</scope>
    <source>
        <strain evidence="9">S238N-H82</strain>
    </source>
</reference>
<dbReference type="GO" id="GO:0005739">
    <property type="term" value="C:mitochondrion"/>
    <property type="evidence" value="ECO:0000318"/>
    <property type="project" value="GO_Central"/>
</dbReference>
<evidence type="ECO:0000313" key="10">
    <source>
        <dbReference type="RefSeq" id="XP_035690271.1"/>
    </source>
</evidence>
<dbReference type="InterPro" id="IPR036967">
    <property type="entry name" value="Ribosomal_uS11_sf"/>
</dbReference>
<dbReference type="KEGG" id="bfo:118425506"/>
<dbReference type="RefSeq" id="XP_035690271.1">
    <property type="nucleotide sequence ID" value="XM_035834378.1"/>
</dbReference>
<comment type="similarity">
    <text evidence="2">Belongs to the universal ribosomal protein uL18 family.</text>
</comment>
<evidence type="ECO:0000256" key="2">
    <source>
        <dbReference type="ARBA" id="ARBA00007116"/>
    </source>
</evidence>
<dbReference type="GO" id="GO:1990904">
    <property type="term" value="C:ribonucleoprotein complex"/>
    <property type="evidence" value="ECO:0007669"/>
    <property type="project" value="UniProtKB-KW"/>
</dbReference>
<dbReference type="GO" id="GO:0008097">
    <property type="term" value="F:5S rRNA binding"/>
    <property type="evidence" value="ECO:0000318"/>
    <property type="project" value="GO_Central"/>
</dbReference>